<evidence type="ECO:0000256" key="1">
    <source>
        <dbReference type="ARBA" id="ARBA00023157"/>
    </source>
</evidence>
<dbReference type="InterPro" id="IPR036055">
    <property type="entry name" value="LDL_receptor-like_sf"/>
</dbReference>
<organism evidence="2">
    <name type="scientific">Medioppia subpectinata</name>
    <dbReference type="NCBI Taxonomy" id="1979941"/>
    <lineage>
        <taxon>Eukaryota</taxon>
        <taxon>Metazoa</taxon>
        <taxon>Ecdysozoa</taxon>
        <taxon>Arthropoda</taxon>
        <taxon>Chelicerata</taxon>
        <taxon>Arachnida</taxon>
        <taxon>Acari</taxon>
        <taxon>Acariformes</taxon>
        <taxon>Sarcoptiformes</taxon>
        <taxon>Oribatida</taxon>
        <taxon>Brachypylina</taxon>
        <taxon>Oppioidea</taxon>
        <taxon>Oppiidae</taxon>
        <taxon>Medioppia</taxon>
    </lineage>
</organism>
<dbReference type="Proteomes" id="UP000759131">
    <property type="component" value="Unassembled WGS sequence"/>
</dbReference>
<evidence type="ECO:0000313" key="2">
    <source>
        <dbReference type="EMBL" id="CAD7645496.1"/>
    </source>
</evidence>
<evidence type="ECO:0000313" key="3">
    <source>
        <dbReference type="Proteomes" id="UP000759131"/>
    </source>
</evidence>
<name>A0A7R9LPS0_9ACAR</name>
<dbReference type="Gene3D" id="4.10.400.10">
    <property type="entry name" value="Low-density Lipoprotein Receptor"/>
    <property type="match status" value="1"/>
</dbReference>
<proteinExistence type="predicted"/>
<keyword evidence="3" id="KW-1185">Reference proteome</keyword>
<dbReference type="EMBL" id="OC888882">
    <property type="protein sequence ID" value="CAD7645496.1"/>
    <property type="molecule type" value="Genomic_DNA"/>
</dbReference>
<feature type="non-terminal residue" evidence="2">
    <location>
        <position position="1"/>
    </location>
</feature>
<gene>
    <name evidence="2" type="ORF">OSB1V03_LOCUS20533</name>
</gene>
<reference evidence="2" key="1">
    <citation type="submission" date="2020-11" db="EMBL/GenBank/DDBJ databases">
        <authorList>
            <person name="Tran Van P."/>
        </authorList>
    </citation>
    <scope>NUCLEOTIDE SEQUENCE</scope>
</reference>
<dbReference type="SUPFAM" id="SSF57424">
    <property type="entry name" value="LDL receptor-like module"/>
    <property type="match status" value="1"/>
</dbReference>
<dbReference type="EMBL" id="CAJPIZ010034307">
    <property type="protein sequence ID" value="CAG2120586.1"/>
    <property type="molecule type" value="Genomic_DNA"/>
</dbReference>
<sequence length="39" mass="4382">MSVRCNHIPECLNGADEQNCKNYNCMNGYKKCDSGQCIP</sequence>
<accession>A0A7R9LPS0</accession>
<dbReference type="AlphaFoldDB" id="A0A7R9LPS0"/>
<keyword evidence="1" id="KW-1015">Disulfide bond</keyword>
<protein>
    <submittedName>
        <fullName evidence="2">Uncharacterized protein</fullName>
    </submittedName>
</protein>
<dbReference type="OrthoDB" id="5958943at2759"/>